<evidence type="ECO:0000313" key="1">
    <source>
        <dbReference type="EMBL" id="MFC4394917.1"/>
    </source>
</evidence>
<comment type="caution">
    <text evidence="1">The sequence shown here is derived from an EMBL/GenBank/DDBJ whole genome shotgun (WGS) entry which is preliminary data.</text>
</comment>
<gene>
    <name evidence="1" type="ORF">ACFO0G_02345</name>
</gene>
<dbReference type="InterPro" id="IPR011335">
    <property type="entry name" value="Restrct_endonuc-II-like"/>
</dbReference>
<name>A0ABV8WFD3_9MICC</name>
<keyword evidence="1" id="KW-0378">Hydrolase</keyword>
<reference evidence="2" key="1">
    <citation type="journal article" date="2019" name="Int. J. Syst. Evol. Microbiol.">
        <title>The Global Catalogue of Microorganisms (GCM) 10K type strain sequencing project: providing services to taxonomists for standard genome sequencing and annotation.</title>
        <authorList>
            <consortium name="The Broad Institute Genomics Platform"/>
            <consortium name="The Broad Institute Genome Sequencing Center for Infectious Disease"/>
            <person name="Wu L."/>
            <person name="Ma J."/>
        </authorList>
    </citation>
    <scope>NUCLEOTIDE SEQUENCE [LARGE SCALE GENOMIC DNA]</scope>
    <source>
        <strain evidence="2">PJ61</strain>
    </source>
</reference>
<dbReference type="GO" id="GO:0004519">
    <property type="term" value="F:endonuclease activity"/>
    <property type="evidence" value="ECO:0007669"/>
    <property type="project" value="UniProtKB-KW"/>
</dbReference>
<keyword evidence="2" id="KW-1185">Reference proteome</keyword>
<accession>A0ABV8WFD3</accession>
<protein>
    <submittedName>
        <fullName evidence="1">Endonuclease domain-containing protein</fullName>
    </submittedName>
</protein>
<keyword evidence="1" id="KW-0255">Endonuclease</keyword>
<organism evidence="1 2">
    <name type="scientific">Arthrobacter sedimenti</name>
    <dbReference type="NCBI Taxonomy" id="2694931"/>
    <lineage>
        <taxon>Bacteria</taxon>
        <taxon>Bacillati</taxon>
        <taxon>Actinomycetota</taxon>
        <taxon>Actinomycetes</taxon>
        <taxon>Micrococcales</taxon>
        <taxon>Micrococcaceae</taxon>
        <taxon>Arthrobacter</taxon>
    </lineage>
</organism>
<keyword evidence="1" id="KW-0540">Nuclease</keyword>
<sequence>MARQLPLNDLVAMGDELVRKPRLELEGRDGAYSTVEELRSLVAQHPNLQGVVRARQALDLMRVGSDSAPETFLRLSMLEASLPEPELQVRLRPEDARSPSADLGFRRRRVAIQYDGGHHLLEPQRMSDRRRDKAFEAAGWTVVIIDKADQEDDFAAAIKKIKRALSSSTVDPSISSGFASK</sequence>
<dbReference type="EMBL" id="JBHSDQ010000001">
    <property type="protein sequence ID" value="MFC4394917.1"/>
    <property type="molecule type" value="Genomic_DNA"/>
</dbReference>
<dbReference type="Gene3D" id="3.40.960.10">
    <property type="entry name" value="VSR Endonuclease"/>
    <property type="match status" value="1"/>
</dbReference>
<dbReference type="SUPFAM" id="SSF52980">
    <property type="entry name" value="Restriction endonuclease-like"/>
    <property type="match status" value="1"/>
</dbReference>
<evidence type="ECO:0000313" key="2">
    <source>
        <dbReference type="Proteomes" id="UP001595778"/>
    </source>
</evidence>
<dbReference type="RefSeq" id="WP_376976308.1">
    <property type="nucleotide sequence ID" value="NZ_JBHSDQ010000001.1"/>
</dbReference>
<dbReference type="Proteomes" id="UP001595778">
    <property type="component" value="Unassembled WGS sequence"/>
</dbReference>
<proteinExistence type="predicted"/>